<evidence type="ECO:0000259" key="5">
    <source>
        <dbReference type="Pfam" id="PF25973"/>
    </source>
</evidence>
<dbReference type="EMBL" id="FZOQ01000004">
    <property type="protein sequence ID" value="SNS28925.1"/>
    <property type="molecule type" value="Genomic_DNA"/>
</dbReference>
<dbReference type="InterPro" id="IPR051909">
    <property type="entry name" value="MFP_Cation_Efflux"/>
</dbReference>
<name>A0A239D9A7_9BACT</name>
<sequence>MKRIIKNSLVLFVASFLFFQCSESEPVAEEEHGHEKEAHGEHTEEESEEGVVELSGVQLSAADLQYGELGSLNLSAYVKANGVLDLPPQNLAAVSAPSDGFVRKANYLVGDYVQKGTVLAVLENMDYVQFQEEYQQVLSNLSYLEAEYQRQRRLDSAQVSSKKQFQIATAAYENARSRKKALEEQLRYLGISPAQVAGGNISRTIAVRAPLSGYITKLNVHNGEFASSEQELYELADTRHMHLELNVFEQDANKVKIGQPIRFTVPSMAGEVYEGEVFLVGKAFDPENKTVKVHGHIEGEHPDFIRGLYVEAKIYTGKEQVQALPVEAVVEDEGKSYIFILTDDVHEEGEGQEAGEHGTSFRRVQVTTGETDQGFVEITQMPDLPAGAQIVTKGAYYLIAEMKKGEGGHHH</sequence>
<dbReference type="InterPro" id="IPR058647">
    <property type="entry name" value="BSH_CzcB-like"/>
</dbReference>
<dbReference type="Pfam" id="PF25973">
    <property type="entry name" value="BSH_CzcB"/>
    <property type="match status" value="1"/>
</dbReference>
<feature type="domain" description="CzcB-like barrel-sandwich hybrid" evidence="5">
    <location>
        <begin position="91"/>
        <end position="237"/>
    </location>
</feature>
<evidence type="ECO:0000313" key="7">
    <source>
        <dbReference type="Proteomes" id="UP000198432"/>
    </source>
</evidence>
<evidence type="ECO:0000313" key="6">
    <source>
        <dbReference type="EMBL" id="SNS28925.1"/>
    </source>
</evidence>
<feature type="domain" description="CusB-like beta-barrel" evidence="4">
    <location>
        <begin position="243"/>
        <end position="314"/>
    </location>
</feature>
<dbReference type="OrthoDB" id="9814657at2"/>
<comment type="similarity">
    <text evidence="1">Belongs to the membrane fusion protein (MFP) (TC 8.A.1) family.</text>
</comment>
<dbReference type="RefSeq" id="WP_089318307.1">
    <property type="nucleotide sequence ID" value="NZ_FZOQ01000004.1"/>
</dbReference>
<proteinExistence type="inferred from homology"/>
<dbReference type="GO" id="GO:0016020">
    <property type="term" value="C:membrane"/>
    <property type="evidence" value="ECO:0007669"/>
    <property type="project" value="InterPro"/>
</dbReference>
<dbReference type="PANTHER" id="PTHR30097">
    <property type="entry name" value="CATION EFFLUX SYSTEM PROTEIN CUSB"/>
    <property type="match status" value="1"/>
</dbReference>
<dbReference type="NCBIfam" id="TIGR01730">
    <property type="entry name" value="RND_mfp"/>
    <property type="match status" value="1"/>
</dbReference>
<dbReference type="GO" id="GO:0060003">
    <property type="term" value="P:copper ion export"/>
    <property type="evidence" value="ECO:0007669"/>
    <property type="project" value="TreeGrafter"/>
</dbReference>
<evidence type="ECO:0000256" key="1">
    <source>
        <dbReference type="ARBA" id="ARBA00009477"/>
    </source>
</evidence>
<dbReference type="InterPro" id="IPR006143">
    <property type="entry name" value="RND_pump_MFP"/>
</dbReference>
<dbReference type="Gene3D" id="2.40.420.20">
    <property type="match status" value="1"/>
</dbReference>
<feature type="region of interest" description="Disordered" evidence="3">
    <location>
        <begin position="28"/>
        <end position="49"/>
    </location>
</feature>
<organism evidence="6 7">
    <name type="scientific">Pontibacter ummariensis</name>
    <dbReference type="NCBI Taxonomy" id="1610492"/>
    <lineage>
        <taxon>Bacteria</taxon>
        <taxon>Pseudomonadati</taxon>
        <taxon>Bacteroidota</taxon>
        <taxon>Cytophagia</taxon>
        <taxon>Cytophagales</taxon>
        <taxon>Hymenobacteraceae</taxon>
        <taxon>Pontibacter</taxon>
    </lineage>
</organism>
<dbReference type="GO" id="GO:0015679">
    <property type="term" value="P:plasma membrane copper ion transport"/>
    <property type="evidence" value="ECO:0007669"/>
    <property type="project" value="TreeGrafter"/>
</dbReference>
<dbReference type="GO" id="GO:0030313">
    <property type="term" value="C:cell envelope"/>
    <property type="evidence" value="ECO:0007669"/>
    <property type="project" value="TreeGrafter"/>
</dbReference>
<keyword evidence="7" id="KW-1185">Reference proteome</keyword>
<keyword evidence="2" id="KW-0813">Transport</keyword>
<dbReference type="Pfam" id="PF25954">
    <property type="entry name" value="Beta-barrel_RND_2"/>
    <property type="match status" value="1"/>
</dbReference>
<gene>
    <name evidence="6" type="ORF">SAMN06296052_104122</name>
</gene>
<evidence type="ECO:0000256" key="2">
    <source>
        <dbReference type="ARBA" id="ARBA00022448"/>
    </source>
</evidence>
<dbReference type="AlphaFoldDB" id="A0A239D9A7"/>
<dbReference type="InterPro" id="IPR058792">
    <property type="entry name" value="Beta-barrel_RND_2"/>
</dbReference>
<evidence type="ECO:0000256" key="3">
    <source>
        <dbReference type="SAM" id="MobiDB-lite"/>
    </source>
</evidence>
<accession>A0A239D9A7</accession>
<dbReference type="PANTHER" id="PTHR30097:SF4">
    <property type="entry name" value="SLR6042 PROTEIN"/>
    <property type="match status" value="1"/>
</dbReference>
<evidence type="ECO:0000259" key="4">
    <source>
        <dbReference type="Pfam" id="PF25954"/>
    </source>
</evidence>
<reference evidence="7" key="1">
    <citation type="submission" date="2017-06" db="EMBL/GenBank/DDBJ databases">
        <authorList>
            <person name="Varghese N."/>
            <person name="Submissions S."/>
        </authorList>
    </citation>
    <scope>NUCLEOTIDE SEQUENCE [LARGE SCALE GENOMIC DNA]</scope>
    <source>
        <strain evidence="7">NKM1</strain>
    </source>
</reference>
<dbReference type="Proteomes" id="UP000198432">
    <property type="component" value="Unassembled WGS sequence"/>
</dbReference>
<dbReference type="Gene3D" id="2.40.30.170">
    <property type="match status" value="1"/>
</dbReference>
<dbReference type="Gene3D" id="2.40.50.100">
    <property type="match status" value="1"/>
</dbReference>
<dbReference type="GO" id="GO:0022857">
    <property type="term" value="F:transmembrane transporter activity"/>
    <property type="evidence" value="ECO:0007669"/>
    <property type="project" value="InterPro"/>
</dbReference>
<feature type="compositionally biased region" description="Basic and acidic residues" evidence="3">
    <location>
        <begin position="29"/>
        <end position="42"/>
    </location>
</feature>
<dbReference type="SUPFAM" id="SSF111369">
    <property type="entry name" value="HlyD-like secretion proteins"/>
    <property type="match status" value="1"/>
</dbReference>
<protein>
    <submittedName>
        <fullName evidence="6">Membrane fusion protein, cobalt-zinc-cadmium efflux system</fullName>
    </submittedName>
</protein>